<dbReference type="AlphaFoldDB" id="A0AAX4P1B4"/>
<dbReference type="SMART" id="SM00398">
    <property type="entry name" value="HMG"/>
    <property type="match status" value="1"/>
</dbReference>
<evidence type="ECO:0000313" key="6">
    <source>
        <dbReference type="Proteomes" id="UP001472866"/>
    </source>
</evidence>
<dbReference type="InterPro" id="IPR009071">
    <property type="entry name" value="HMG_box_dom"/>
</dbReference>
<dbReference type="InterPro" id="IPR036910">
    <property type="entry name" value="HMG_box_dom_sf"/>
</dbReference>
<keyword evidence="6" id="KW-1185">Reference proteome</keyword>
<dbReference type="EMBL" id="CP151502">
    <property type="protein sequence ID" value="WZN59642.1"/>
    <property type="molecule type" value="Genomic_DNA"/>
</dbReference>
<dbReference type="Pfam" id="PF04127">
    <property type="entry name" value="DFP"/>
    <property type="match status" value="1"/>
</dbReference>
<name>A0AAX4P1B4_9CHLO</name>
<accession>A0AAX4P1B4</accession>
<dbReference type="PROSITE" id="PS50118">
    <property type="entry name" value="HMG_BOX_2"/>
    <property type="match status" value="1"/>
</dbReference>
<feature type="region of interest" description="Disordered" evidence="3">
    <location>
        <begin position="355"/>
        <end position="380"/>
    </location>
</feature>
<organism evidence="5 6">
    <name type="scientific">Chloropicon roscoffensis</name>
    <dbReference type="NCBI Taxonomy" id="1461544"/>
    <lineage>
        <taxon>Eukaryota</taxon>
        <taxon>Viridiplantae</taxon>
        <taxon>Chlorophyta</taxon>
        <taxon>Chloropicophyceae</taxon>
        <taxon>Chloropicales</taxon>
        <taxon>Chloropicaceae</taxon>
        <taxon>Chloropicon</taxon>
    </lineage>
</organism>
<keyword evidence="2" id="KW-0539">Nucleus</keyword>
<dbReference type="SUPFAM" id="SSF47095">
    <property type="entry name" value="HMG-box"/>
    <property type="match status" value="1"/>
</dbReference>
<dbReference type="PANTHER" id="PTHR12290">
    <property type="entry name" value="CORNICHON-RELATED"/>
    <property type="match status" value="1"/>
</dbReference>
<evidence type="ECO:0000256" key="3">
    <source>
        <dbReference type="SAM" id="MobiDB-lite"/>
    </source>
</evidence>
<protein>
    <submittedName>
        <fullName evidence="5">Phosphopantothenate-cysteine ligase</fullName>
    </submittedName>
</protein>
<sequence length="467" mass="52850">MSAEDVAAWEDFLKDCPPEVKQDFQEDSKRRLRTFLRGRGGGGEQSQNDATTQVSSNRRLDYESKFACVTSGGTAVPLEKRSVRFIENFSTGTRGARSCEQLLALGYTVVLIVRDSAEQPFSTMAGARKAWHEVLEQRPGKSGGGVIVKDKYQDRVSEKLRKHTKVRKNDKLLVLPYKSIFEYLVLLRVASQELECKSDRVLFYLAAAVSDFYVPWSKLVEHKIQSRETGKLTLDLQQVPKLLGLLTKRWAPRAFFVSFKLETDPSILFAKAHAAMDAYGIHLVVANEVESRARKVTLVERRREGDPPSHQEILLTPKSECIEEPLVWHVSERHLGFLGEEARSPDTLANCEGLATSVGLPGREPRRPPKKRRGSRTTNDGIIMPKRAKTAYLYFCDAKRPAVKAANPEWSMTEVTRHLGGMWTTATPEEVSFFKSQAEQDQRRFHNENKEYLERLRAQVSPPAQGM</sequence>
<feature type="domain" description="HMG box" evidence="4">
    <location>
        <begin position="385"/>
        <end position="453"/>
    </location>
</feature>
<feature type="region of interest" description="Disordered" evidence="3">
    <location>
        <begin position="37"/>
        <end position="56"/>
    </location>
</feature>
<dbReference type="InterPro" id="IPR035929">
    <property type="entry name" value="CoaB-like_sf"/>
</dbReference>
<keyword evidence="5" id="KW-0436">Ligase</keyword>
<evidence type="ECO:0000259" key="4">
    <source>
        <dbReference type="PROSITE" id="PS50118"/>
    </source>
</evidence>
<dbReference type="Gene3D" id="3.40.50.10300">
    <property type="entry name" value="CoaB-like"/>
    <property type="match status" value="1"/>
</dbReference>
<dbReference type="GO" id="GO:0003677">
    <property type="term" value="F:DNA binding"/>
    <property type="evidence" value="ECO:0007669"/>
    <property type="project" value="UniProtKB-UniRule"/>
</dbReference>
<evidence type="ECO:0000313" key="5">
    <source>
        <dbReference type="EMBL" id="WZN59642.1"/>
    </source>
</evidence>
<comment type="similarity">
    <text evidence="1">Belongs to the PPC synthetase family.</text>
</comment>
<evidence type="ECO:0000256" key="2">
    <source>
        <dbReference type="PROSITE-ProRule" id="PRU00267"/>
    </source>
</evidence>
<feature type="DNA-binding region" description="HMG box" evidence="2">
    <location>
        <begin position="385"/>
        <end position="453"/>
    </location>
</feature>
<dbReference type="Gene3D" id="1.10.30.10">
    <property type="entry name" value="High mobility group box domain"/>
    <property type="match status" value="1"/>
</dbReference>
<reference evidence="5 6" key="1">
    <citation type="submission" date="2024-03" db="EMBL/GenBank/DDBJ databases">
        <title>Complete genome sequence of the green alga Chloropicon roscoffensis RCC1871.</title>
        <authorList>
            <person name="Lemieux C."/>
            <person name="Pombert J.-F."/>
            <person name="Otis C."/>
            <person name="Turmel M."/>
        </authorList>
    </citation>
    <scope>NUCLEOTIDE SEQUENCE [LARGE SCALE GENOMIC DNA]</scope>
    <source>
        <strain evidence="5 6">RCC1871</strain>
    </source>
</reference>
<gene>
    <name evidence="5" type="ORF">HKI87_02g11680</name>
</gene>
<dbReference type="Proteomes" id="UP001472866">
    <property type="component" value="Chromosome 02"/>
</dbReference>
<dbReference type="Pfam" id="PF00505">
    <property type="entry name" value="HMG_box"/>
    <property type="match status" value="1"/>
</dbReference>
<dbReference type="GO" id="GO:0005634">
    <property type="term" value="C:nucleus"/>
    <property type="evidence" value="ECO:0007669"/>
    <property type="project" value="UniProtKB-UniRule"/>
</dbReference>
<keyword evidence="2" id="KW-0238">DNA-binding</keyword>
<evidence type="ECO:0000256" key="1">
    <source>
        <dbReference type="ARBA" id="ARBA00005703"/>
    </source>
</evidence>
<dbReference type="GO" id="GO:0016874">
    <property type="term" value="F:ligase activity"/>
    <property type="evidence" value="ECO:0007669"/>
    <property type="project" value="UniProtKB-KW"/>
</dbReference>
<dbReference type="GO" id="GO:0015937">
    <property type="term" value="P:coenzyme A biosynthetic process"/>
    <property type="evidence" value="ECO:0007669"/>
    <property type="project" value="UniProtKB-ARBA"/>
</dbReference>
<feature type="compositionally biased region" description="Polar residues" evidence="3">
    <location>
        <begin position="45"/>
        <end position="56"/>
    </location>
</feature>
<dbReference type="SUPFAM" id="SSF102645">
    <property type="entry name" value="CoaB-like"/>
    <property type="match status" value="1"/>
</dbReference>
<dbReference type="InterPro" id="IPR007085">
    <property type="entry name" value="DNA/pantothenate-metab_flavo_C"/>
</dbReference>
<proteinExistence type="inferred from homology"/>